<keyword evidence="1" id="KW-0812">Transmembrane</keyword>
<sequence>MFKLIKENQKVQGILLLIFWGIPIFLLGIYVILFRPPTSFVPDYLARQQVKNNQIKIGCLYFAHMGYKAGTGYTGFYFKINDIPESVHTVYLTLRDFPFANKKEAFLEDYLNKIDLPLTNEEPRKIHCELVKYVHVKIEFNKKILYQRFFVYDLI</sequence>
<feature type="transmembrane region" description="Helical" evidence="1">
    <location>
        <begin position="12"/>
        <end position="33"/>
    </location>
</feature>
<evidence type="ECO:0000313" key="2">
    <source>
        <dbReference type="EMBL" id="SSY81172.1"/>
    </source>
</evidence>
<keyword evidence="3" id="KW-1185">Reference proteome</keyword>
<proteinExistence type="predicted"/>
<protein>
    <submittedName>
        <fullName evidence="2">Uncharacterized protein</fullName>
    </submittedName>
</protein>
<dbReference type="Proteomes" id="UP000254209">
    <property type="component" value="Unassembled WGS sequence"/>
</dbReference>
<gene>
    <name evidence="2" type="ORF">NCTC10283_02739</name>
</gene>
<accession>A0A376BVY2</accession>
<name>A0A376BVY2_9NEIS</name>
<reference evidence="2 3" key="1">
    <citation type="submission" date="2018-06" db="EMBL/GenBank/DDBJ databases">
        <authorList>
            <consortium name="Pathogen Informatics"/>
            <person name="Doyle S."/>
        </authorList>
    </citation>
    <scope>NUCLEOTIDE SEQUENCE [LARGE SCALE GENOMIC DNA]</scope>
    <source>
        <strain evidence="2 3">NCTC10283</strain>
    </source>
</reference>
<evidence type="ECO:0000313" key="3">
    <source>
        <dbReference type="Proteomes" id="UP000254209"/>
    </source>
</evidence>
<evidence type="ECO:0000256" key="1">
    <source>
        <dbReference type="SAM" id="Phobius"/>
    </source>
</evidence>
<dbReference type="STRING" id="1120980.GCA_000745955_02671"/>
<organism evidence="2 3">
    <name type="scientific">Alysiella crassa</name>
    <dbReference type="NCBI Taxonomy" id="153491"/>
    <lineage>
        <taxon>Bacteria</taxon>
        <taxon>Pseudomonadati</taxon>
        <taxon>Pseudomonadota</taxon>
        <taxon>Betaproteobacteria</taxon>
        <taxon>Neisseriales</taxon>
        <taxon>Neisseriaceae</taxon>
        <taxon>Alysiella</taxon>
    </lineage>
</organism>
<keyword evidence="1" id="KW-0472">Membrane</keyword>
<dbReference type="EMBL" id="UFSO01000003">
    <property type="protein sequence ID" value="SSY81172.1"/>
    <property type="molecule type" value="Genomic_DNA"/>
</dbReference>
<keyword evidence="1" id="KW-1133">Transmembrane helix</keyword>
<dbReference type="AlphaFoldDB" id="A0A376BVY2"/>
<dbReference type="RefSeq" id="WP_034296011.1">
    <property type="nucleotide sequence ID" value="NZ_CP091519.2"/>
</dbReference>